<dbReference type="STRING" id="1797989.A3H66_03070"/>
<keyword evidence="1" id="KW-0472">Membrane</keyword>
<proteinExistence type="predicted"/>
<evidence type="ECO:0000313" key="3">
    <source>
        <dbReference type="EMBL" id="OGF24407.1"/>
    </source>
</evidence>
<feature type="domain" description="LysM" evidence="2">
    <location>
        <begin position="239"/>
        <end position="283"/>
    </location>
</feature>
<reference evidence="3 4" key="1">
    <citation type="journal article" date="2016" name="Nat. Commun.">
        <title>Thousands of microbial genomes shed light on interconnected biogeochemical processes in an aquifer system.</title>
        <authorList>
            <person name="Anantharaman K."/>
            <person name="Brown C.T."/>
            <person name="Hug L.A."/>
            <person name="Sharon I."/>
            <person name="Castelle C.J."/>
            <person name="Probst A.J."/>
            <person name="Thomas B.C."/>
            <person name="Singh A."/>
            <person name="Wilkins M.J."/>
            <person name="Karaoz U."/>
            <person name="Brodie E.L."/>
            <person name="Williams K.H."/>
            <person name="Hubbard S.S."/>
            <person name="Banfield J.F."/>
        </authorList>
    </citation>
    <scope>NUCLEOTIDE SEQUENCE [LARGE SCALE GENOMIC DNA]</scope>
</reference>
<name>A0A1F5SCK0_9BACT</name>
<dbReference type="Gene3D" id="3.10.350.10">
    <property type="entry name" value="LysM domain"/>
    <property type="match status" value="2"/>
</dbReference>
<dbReference type="SMART" id="SM00257">
    <property type="entry name" value="LysM"/>
    <property type="match status" value="2"/>
</dbReference>
<comment type="caution">
    <text evidence="3">The sequence shown here is derived from an EMBL/GenBank/DDBJ whole genome shotgun (WGS) entry which is preliminary data.</text>
</comment>
<feature type="transmembrane region" description="Helical" evidence="1">
    <location>
        <begin position="7"/>
        <end position="29"/>
    </location>
</feature>
<organism evidence="3 4">
    <name type="scientific">Candidatus Falkowbacteria bacterium RIFCSPLOWO2_02_FULL_45_21</name>
    <dbReference type="NCBI Taxonomy" id="1797989"/>
    <lineage>
        <taxon>Bacteria</taxon>
        <taxon>Candidatus Falkowiibacteriota</taxon>
    </lineage>
</organism>
<protein>
    <recommendedName>
        <fullName evidence="2">LysM domain-containing protein</fullName>
    </recommendedName>
</protein>
<gene>
    <name evidence="3" type="ORF">A3H66_03070</name>
</gene>
<evidence type="ECO:0000256" key="1">
    <source>
        <dbReference type="SAM" id="Phobius"/>
    </source>
</evidence>
<dbReference type="GO" id="GO:0004222">
    <property type="term" value="F:metalloendopeptidase activity"/>
    <property type="evidence" value="ECO:0007669"/>
    <property type="project" value="TreeGrafter"/>
</dbReference>
<dbReference type="PANTHER" id="PTHR21666">
    <property type="entry name" value="PEPTIDASE-RELATED"/>
    <property type="match status" value="1"/>
</dbReference>
<dbReference type="SUPFAM" id="SSF54106">
    <property type="entry name" value="LysM domain"/>
    <property type="match status" value="2"/>
</dbReference>
<dbReference type="InterPro" id="IPR036779">
    <property type="entry name" value="LysM_dom_sf"/>
</dbReference>
<dbReference type="Gene3D" id="2.70.70.10">
    <property type="entry name" value="Glucose Permease (Domain IIA)"/>
    <property type="match status" value="1"/>
</dbReference>
<dbReference type="InterPro" id="IPR016047">
    <property type="entry name" value="M23ase_b-sheet_dom"/>
</dbReference>
<dbReference type="InterPro" id="IPR050570">
    <property type="entry name" value="Cell_wall_metabolism_enzyme"/>
</dbReference>
<dbReference type="PROSITE" id="PS51782">
    <property type="entry name" value="LYSM"/>
    <property type="match status" value="2"/>
</dbReference>
<dbReference type="PANTHER" id="PTHR21666:SF286">
    <property type="entry name" value="LIPOPROTEIN NLPD"/>
    <property type="match status" value="1"/>
</dbReference>
<dbReference type="SUPFAM" id="SSF51261">
    <property type="entry name" value="Duplicated hybrid motif"/>
    <property type="match status" value="1"/>
</dbReference>
<dbReference type="EMBL" id="MFFW01000020">
    <property type="protein sequence ID" value="OGF24407.1"/>
    <property type="molecule type" value="Genomic_DNA"/>
</dbReference>
<feature type="transmembrane region" description="Helical" evidence="1">
    <location>
        <begin position="67"/>
        <end position="85"/>
    </location>
</feature>
<dbReference type="AlphaFoldDB" id="A0A1F5SCK0"/>
<dbReference type="InterPro" id="IPR018392">
    <property type="entry name" value="LysM"/>
</dbReference>
<dbReference type="CDD" id="cd00118">
    <property type="entry name" value="LysM"/>
    <property type="match status" value="2"/>
</dbReference>
<feature type="domain" description="LysM" evidence="2">
    <location>
        <begin position="189"/>
        <end position="233"/>
    </location>
</feature>
<dbReference type="InterPro" id="IPR011055">
    <property type="entry name" value="Dup_hybrid_motif"/>
</dbReference>
<dbReference type="Pfam" id="PF01476">
    <property type="entry name" value="LysM"/>
    <property type="match status" value="2"/>
</dbReference>
<dbReference type="Pfam" id="PF01551">
    <property type="entry name" value="Peptidase_M23"/>
    <property type="match status" value="1"/>
</dbReference>
<dbReference type="CDD" id="cd12797">
    <property type="entry name" value="M23_peptidase"/>
    <property type="match status" value="1"/>
</dbReference>
<evidence type="ECO:0000313" key="4">
    <source>
        <dbReference type="Proteomes" id="UP000178783"/>
    </source>
</evidence>
<keyword evidence="1" id="KW-0812">Transmembrane</keyword>
<evidence type="ECO:0000259" key="2">
    <source>
        <dbReference type="PROSITE" id="PS51782"/>
    </source>
</evidence>
<keyword evidence="1" id="KW-1133">Transmembrane helix</keyword>
<dbReference type="Proteomes" id="UP000178783">
    <property type="component" value="Unassembled WGS sequence"/>
</dbReference>
<accession>A0A1F5SCK0</accession>
<sequence length="437" mass="48330">MLIFLKRLLAAFFINLVYKSGLVISRFLFYKVLVRLYQLYFRAIKRLGWNGNIIKSKSFTLFVNQKLIHISVVVLTVFFIIFNLAQKTQAVSPEEITGRTFLSEIISGEFGETDQLIEEYFDEEAVITPVQQTYLDNLTAVRVQPTAEMAPEQDAWFEDAEGNRQSGDAIVKPDLAATSRGVRPREGIINYVVQTGDTVSTIAAQFGVSVNTILWENNLSAYSLIRPGNKLAILPMTGVSHSVKRGETMAAIAAKYGLEQNIILEANKLASAEILAVGKKLIIPGGRLIYAAPSRVARNLPAASITDLFKPENLKSIISNKLAWPTVGARITQYYSWRHHAVDIANKKDTPIYTTDAGVVEVAGWGTGYGNQIVIDHGGGRKSRYAHMSKFYVKKGEVVDKGEAIGAMGSTGNSTGSHVHFEYIINGIKYNPLNYLK</sequence>